<reference evidence="1 2" key="1">
    <citation type="journal article" date="2021" name="Elife">
        <title>Chloroplast acquisition without the gene transfer in kleptoplastic sea slugs, Plakobranchus ocellatus.</title>
        <authorList>
            <person name="Maeda T."/>
            <person name="Takahashi S."/>
            <person name="Yoshida T."/>
            <person name="Shimamura S."/>
            <person name="Takaki Y."/>
            <person name="Nagai Y."/>
            <person name="Toyoda A."/>
            <person name="Suzuki Y."/>
            <person name="Arimoto A."/>
            <person name="Ishii H."/>
            <person name="Satoh N."/>
            <person name="Nishiyama T."/>
            <person name="Hasebe M."/>
            <person name="Maruyama T."/>
            <person name="Minagawa J."/>
            <person name="Obokata J."/>
            <person name="Shigenobu S."/>
        </authorList>
    </citation>
    <scope>NUCLEOTIDE SEQUENCE [LARGE SCALE GENOMIC DNA]</scope>
</reference>
<accession>A0AAV4HB84</accession>
<comment type="caution">
    <text evidence="1">The sequence shown here is derived from an EMBL/GenBank/DDBJ whole genome shotgun (WGS) entry which is preliminary data.</text>
</comment>
<name>A0AAV4HB84_9GAST</name>
<organism evidence="1 2">
    <name type="scientific">Elysia marginata</name>
    <dbReference type="NCBI Taxonomy" id="1093978"/>
    <lineage>
        <taxon>Eukaryota</taxon>
        <taxon>Metazoa</taxon>
        <taxon>Spiralia</taxon>
        <taxon>Lophotrochozoa</taxon>
        <taxon>Mollusca</taxon>
        <taxon>Gastropoda</taxon>
        <taxon>Heterobranchia</taxon>
        <taxon>Euthyneura</taxon>
        <taxon>Panpulmonata</taxon>
        <taxon>Sacoglossa</taxon>
        <taxon>Placobranchoidea</taxon>
        <taxon>Plakobranchidae</taxon>
        <taxon>Elysia</taxon>
    </lineage>
</organism>
<evidence type="ECO:0000313" key="1">
    <source>
        <dbReference type="EMBL" id="GFR95457.1"/>
    </source>
</evidence>
<keyword evidence="2" id="KW-1185">Reference proteome</keyword>
<evidence type="ECO:0000313" key="2">
    <source>
        <dbReference type="Proteomes" id="UP000762676"/>
    </source>
</evidence>
<dbReference type="Proteomes" id="UP000762676">
    <property type="component" value="Unassembled WGS sequence"/>
</dbReference>
<gene>
    <name evidence="1" type="ORF">ElyMa_004429200</name>
</gene>
<sequence>MAIHLKHQNRLHILRAVNLFILTVDKNFKVVIKKQAVAGEVEFISCHSADNPSGSSGYRVTLPPTPKKVRMYVSPLCTHRKQLRWPGHVIRMGDHRVPKQFLFCELSQGHRKGPPLEEVQRWSKKTV</sequence>
<proteinExistence type="predicted"/>
<dbReference type="EMBL" id="BMAT01008927">
    <property type="protein sequence ID" value="GFR95457.1"/>
    <property type="molecule type" value="Genomic_DNA"/>
</dbReference>
<protein>
    <submittedName>
        <fullName evidence="1">Uncharacterized protein</fullName>
    </submittedName>
</protein>
<dbReference type="AlphaFoldDB" id="A0AAV4HB84"/>